<comment type="caution">
    <text evidence="1">The sequence shown here is derived from an EMBL/GenBank/DDBJ whole genome shotgun (WGS) entry which is preliminary data.</text>
</comment>
<proteinExistence type="predicted"/>
<name>A0A6V7RRI3_9STAP</name>
<dbReference type="Proteomes" id="UP000589351">
    <property type="component" value="Unassembled WGS sequence"/>
</dbReference>
<evidence type="ECO:0000313" key="1">
    <source>
        <dbReference type="EMBL" id="CAD2080407.1"/>
    </source>
</evidence>
<protein>
    <submittedName>
        <fullName evidence="1">Uncharacterized protein</fullName>
    </submittedName>
</protein>
<reference evidence="1 2" key="1">
    <citation type="submission" date="2020-07" db="EMBL/GenBank/DDBJ databases">
        <authorList>
            <person name="Criscuolo A."/>
        </authorList>
    </citation>
    <scope>NUCLEOTIDE SEQUENCE [LARGE SCALE GENOMIC DNA]</scope>
    <source>
        <strain evidence="1">CIP111649</strain>
    </source>
</reference>
<dbReference type="EMBL" id="CAJEWD010000008">
    <property type="protein sequence ID" value="CAD2080407.1"/>
    <property type="molecule type" value="Genomic_DNA"/>
</dbReference>
<evidence type="ECO:0000313" key="2">
    <source>
        <dbReference type="Proteomes" id="UP000589351"/>
    </source>
</evidence>
<dbReference type="RefSeq" id="WP_185126424.1">
    <property type="nucleotide sequence ID" value="NZ_CAJEWD010000008.1"/>
</dbReference>
<keyword evidence="2" id="KW-1185">Reference proteome</keyword>
<dbReference type="AlphaFoldDB" id="A0A6V7RRI3"/>
<sequence length="70" mass="8297">MNLKAVTNLLTKVTTRKDTQKKKAYENNLDQEKLDRNIQAAREGLADRNLTMCQRSEYERALEHLEKYKK</sequence>
<organism evidence="1 2">
    <name type="scientific">Jeotgalicoccus meleagridis</name>
    <dbReference type="NCBI Taxonomy" id="2759181"/>
    <lineage>
        <taxon>Bacteria</taxon>
        <taxon>Bacillati</taxon>
        <taxon>Bacillota</taxon>
        <taxon>Bacilli</taxon>
        <taxon>Bacillales</taxon>
        <taxon>Staphylococcaceae</taxon>
        <taxon>Jeotgalicoccus</taxon>
    </lineage>
</organism>
<accession>A0A6V7RRI3</accession>
<gene>
    <name evidence="1" type="ORF">JEODO184_01929</name>
</gene>